<dbReference type="SUPFAM" id="SSF53335">
    <property type="entry name" value="S-adenosyl-L-methionine-dependent methyltransferases"/>
    <property type="match status" value="1"/>
</dbReference>
<dbReference type="CDD" id="cd02440">
    <property type="entry name" value="AdoMet_MTases"/>
    <property type="match status" value="1"/>
</dbReference>
<dbReference type="GO" id="GO:0008168">
    <property type="term" value="F:methyltransferase activity"/>
    <property type="evidence" value="ECO:0007669"/>
    <property type="project" value="UniProtKB-KW"/>
</dbReference>
<dbReference type="Pfam" id="PF13649">
    <property type="entry name" value="Methyltransf_25"/>
    <property type="match status" value="1"/>
</dbReference>
<evidence type="ECO:0000313" key="5">
    <source>
        <dbReference type="EMBL" id="MFB2837562.1"/>
    </source>
</evidence>
<keyword evidence="2" id="KW-0808">Transferase</keyword>
<evidence type="ECO:0000259" key="4">
    <source>
        <dbReference type="Pfam" id="PF13649"/>
    </source>
</evidence>
<evidence type="ECO:0000313" key="6">
    <source>
        <dbReference type="Proteomes" id="UP001576780"/>
    </source>
</evidence>
<gene>
    <name evidence="5" type="ORF">ACE1CA_23785</name>
</gene>
<evidence type="ECO:0000256" key="1">
    <source>
        <dbReference type="ARBA" id="ARBA00022603"/>
    </source>
</evidence>
<dbReference type="GO" id="GO:0032259">
    <property type="term" value="P:methylation"/>
    <property type="evidence" value="ECO:0007669"/>
    <property type="project" value="UniProtKB-KW"/>
</dbReference>
<keyword evidence="6" id="KW-1185">Reference proteome</keyword>
<dbReference type="InterPro" id="IPR041698">
    <property type="entry name" value="Methyltransf_25"/>
</dbReference>
<keyword evidence="3" id="KW-0949">S-adenosyl-L-methionine</keyword>
<proteinExistence type="predicted"/>
<dbReference type="PANTHER" id="PTHR43464">
    <property type="entry name" value="METHYLTRANSFERASE"/>
    <property type="match status" value="1"/>
</dbReference>
<dbReference type="RefSeq" id="WP_413279904.1">
    <property type="nucleotide sequence ID" value="NZ_JBHFNT010000215.1"/>
</dbReference>
<keyword evidence="1 5" id="KW-0489">Methyltransferase</keyword>
<reference evidence="5 6" key="1">
    <citation type="submission" date="2024-09" db="EMBL/GenBank/DDBJ databases">
        <title>Floridaenema gen nov. (Aerosakkonemataceae, Aerosakkonematales ord. nov., Cyanobacteria) from benthic tropical and subtropical fresh waters, with the description of four new species.</title>
        <authorList>
            <person name="Moretto J.A."/>
            <person name="Berthold D.E."/>
            <person name="Lefler F.W."/>
            <person name="Huang I.-S."/>
            <person name="Laughinghouse H. IV."/>
        </authorList>
    </citation>
    <scope>NUCLEOTIDE SEQUENCE [LARGE SCALE GENOMIC DNA]</scope>
    <source>
        <strain evidence="5 6">BLCC-F167</strain>
    </source>
</reference>
<dbReference type="InterPro" id="IPR029063">
    <property type="entry name" value="SAM-dependent_MTases_sf"/>
</dbReference>
<name>A0ABV4WR53_9CYAN</name>
<dbReference type="PANTHER" id="PTHR43464:SF19">
    <property type="entry name" value="UBIQUINONE BIOSYNTHESIS O-METHYLTRANSFERASE, MITOCHONDRIAL"/>
    <property type="match status" value="1"/>
</dbReference>
<comment type="caution">
    <text evidence="5">The sequence shown here is derived from an EMBL/GenBank/DDBJ whole genome shotgun (WGS) entry which is preliminary data.</text>
</comment>
<accession>A0ABV4WR53</accession>
<dbReference type="Gene3D" id="3.40.50.150">
    <property type="entry name" value="Vaccinia Virus protein VP39"/>
    <property type="match status" value="1"/>
</dbReference>
<dbReference type="EMBL" id="JBHFNT010000215">
    <property type="protein sequence ID" value="MFB2837562.1"/>
    <property type="molecule type" value="Genomic_DNA"/>
</dbReference>
<feature type="domain" description="Methyltransferase" evidence="4">
    <location>
        <begin position="41"/>
        <end position="140"/>
    </location>
</feature>
<sequence length="257" mass="29357">MPVFANYARYYNLLYQDKDYAGEVQFIHKLLQNFAPDTQSILELGCGTGRHAALLAELGYEVYGVDFSADMLEQAEKSLVNLDPAVASKLKFARADMRTVRLDRQFDAIISLFHVISYQTTNQDLQAAFATAKAHLKPGGVLIFDCWYGPAVLSDRPTVRVKRLEDEEILVTRIAEPVMYPNNNLVDVKYQVFIKNKSNGTVEELQEIHKMRYLFKPEIEVLLSQNQIELLAFKEWLTDKDPGFETWGVYFIGKSIS</sequence>
<evidence type="ECO:0000256" key="2">
    <source>
        <dbReference type="ARBA" id="ARBA00022679"/>
    </source>
</evidence>
<evidence type="ECO:0000256" key="3">
    <source>
        <dbReference type="ARBA" id="ARBA00022691"/>
    </source>
</evidence>
<organism evidence="5 6">
    <name type="scientific">Floridaenema evergladense BLCC-F167</name>
    <dbReference type="NCBI Taxonomy" id="3153639"/>
    <lineage>
        <taxon>Bacteria</taxon>
        <taxon>Bacillati</taxon>
        <taxon>Cyanobacteriota</taxon>
        <taxon>Cyanophyceae</taxon>
        <taxon>Oscillatoriophycideae</taxon>
        <taxon>Aerosakkonematales</taxon>
        <taxon>Aerosakkonemataceae</taxon>
        <taxon>Floridanema</taxon>
        <taxon>Floridanema evergladense</taxon>
    </lineage>
</organism>
<dbReference type="Gene3D" id="2.20.130.10">
    <property type="entry name" value="CAC2371-like domains"/>
    <property type="match status" value="1"/>
</dbReference>
<dbReference type="Proteomes" id="UP001576780">
    <property type="component" value="Unassembled WGS sequence"/>
</dbReference>
<protein>
    <submittedName>
        <fullName evidence="5">Class I SAM-dependent methyltransferase</fullName>
    </submittedName>
</protein>